<evidence type="ECO:0000313" key="2">
    <source>
        <dbReference type="Proteomes" id="UP000801492"/>
    </source>
</evidence>
<reference evidence="1" key="1">
    <citation type="submission" date="2019-08" db="EMBL/GenBank/DDBJ databases">
        <title>The genome of the North American firefly Photinus pyralis.</title>
        <authorList>
            <consortium name="Photinus pyralis genome working group"/>
            <person name="Fallon T.R."/>
            <person name="Sander Lower S.E."/>
            <person name="Weng J.-K."/>
        </authorList>
    </citation>
    <scope>NUCLEOTIDE SEQUENCE</scope>
    <source>
        <strain evidence="1">TRF0915ILg1</strain>
        <tissue evidence="1">Whole body</tissue>
    </source>
</reference>
<evidence type="ECO:0000313" key="1">
    <source>
        <dbReference type="EMBL" id="KAF2902455.1"/>
    </source>
</evidence>
<organism evidence="1 2">
    <name type="scientific">Ignelater luminosus</name>
    <name type="common">Cucubano</name>
    <name type="synonym">Pyrophorus luminosus</name>
    <dbReference type="NCBI Taxonomy" id="2038154"/>
    <lineage>
        <taxon>Eukaryota</taxon>
        <taxon>Metazoa</taxon>
        <taxon>Ecdysozoa</taxon>
        <taxon>Arthropoda</taxon>
        <taxon>Hexapoda</taxon>
        <taxon>Insecta</taxon>
        <taxon>Pterygota</taxon>
        <taxon>Neoptera</taxon>
        <taxon>Endopterygota</taxon>
        <taxon>Coleoptera</taxon>
        <taxon>Polyphaga</taxon>
        <taxon>Elateriformia</taxon>
        <taxon>Elateroidea</taxon>
        <taxon>Elateridae</taxon>
        <taxon>Agrypninae</taxon>
        <taxon>Pyrophorini</taxon>
        <taxon>Ignelater</taxon>
    </lineage>
</organism>
<dbReference type="OrthoDB" id="6758862at2759"/>
<name>A0A8K0DL71_IGNLU</name>
<keyword evidence="2" id="KW-1185">Reference proteome</keyword>
<comment type="caution">
    <text evidence="1">The sequence shown here is derived from an EMBL/GenBank/DDBJ whole genome shotgun (WGS) entry which is preliminary data.</text>
</comment>
<dbReference type="EMBL" id="VTPC01001294">
    <property type="protein sequence ID" value="KAF2902455.1"/>
    <property type="molecule type" value="Genomic_DNA"/>
</dbReference>
<sequence length="143" mass="15854">MIGCLSDGYILVADGPYFADGNNNDAIILKLMLKNPVLLSFFQPGDYVVVDRGFRDVVDKKSHGIEVYMPNLLKHGKQQFTSSESNESRKKGLSEPNICLDIREKKYGFASTAKSTEWPESRDASALIKPVPEHWVAAATAHP</sequence>
<proteinExistence type="predicted"/>
<dbReference type="AlphaFoldDB" id="A0A8K0DL71"/>
<evidence type="ECO:0008006" key="3">
    <source>
        <dbReference type="Google" id="ProtNLM"/>
    </source>
</evidence>
<gene>
    <name evidence="1" type="ORF">ILUMI_03731</name>
</gene>
<protein>
    <recommendedName>
        <fullName evidence="3">DDE Tnp4 domain-containing protein</fullName>
    </recommendedName>
</protein>
<dbReference type="Proteomes" id="UP000801492">
    <property type="component" value="Unassembled WGS sequence"/>
</dbReference>
<accession>A0A8K0DL71</accession>